<name>A0A075WEW1_ARCFL</name>
<dbReference type="RefSeq" id="WP_010878944.1">
    <property type="nucleotide sequence ID" value="NZ_CP006577.1"/>
</dbReference>
<dbReference type="EMBL" id="CP006577">
    <property type="protein sequence ID" value="AIG98327.1"/>
    <property type="molecule type" value="Genomic_DNA"/>
</dbReference>
<dbReference type="AlphaFoldDB" id="A0A075WEW1"/>
<proteinExistence type="predicted"/>
<accession>A0A075WEW1</accession>
<dbReference type="HOGENOM" id="CLU_2565514_0_0_2"/>
<evidence type="ECO:0000313" key="1">
    <source>
        <dbReference type="EMBL" id="AIG98327.1"/>
    </source>
</evidence>
<dbReference type="KEGG" id="afg:AFULGI_00015610"/>
<evidence type="ECO:0000313" key="2">
    <source>
        <dbReference type="Proteomes" id="UP000028501"/>
    </source>
</evidence>
<dbReference type="GeneID" id="24795059"/>
<reference evidence="1 2" key="1">
    <citation type="submission" date="2013-07" db="EMBL/GenBank/DDBJ databases">
        <title>Genome of Archaeoglobus fulgidus.</title>
        <authorList>
            <person name="Fiebig A."/>
            <person name="Birkeland N.-K."/>
        </authorList>
    </citation>
    <scope>NUCLEOTIDE SEQUENCE [LARGE SCALE GENOMIC DNA]</scope>
    <source>
        <strain evidence="1 2">DSM 8774</strain>
    </source>
</reference>
<protein>
    <submittedName>
        <fullName evidence="1">Uncharacterized protein</fullName>
    </submittedName>
</protein>
<sequence>MKKRFFIFLTPDGMTYSSCEGIYPDVDNLQVLGWAEGLTKEDAFEEFLRVNRWVLDTNFKEVICVEARTRIHEGKLFLLKK</sequence>
<gene>
    <name evidence="1" type="ORF">AFULGI_00015610</name>
</gene>
<organism evidence="1 2">
    <name type="scientific">Archaeoglobus fulgidus DSM 8774</name>
    <dbReference type="NCBI Taxonomy" id="1344584"/>
    <lineage>
        <taxon>Archaea</taxon>
        <taxon>Methanobacteriati</taxon>
        <taxon>Methanobacteriota</taxon>
        <taxon>Archaeoglobi</taxon>
        <taxon>Archaeoglobales</taxon>
        <taxon>Archaeoglobaceae</taxon>
        <taxon>Archaeoglobus</taxon>
    </lineage>
</organism>
<dbReference type="Proteomes" id="UP000028501">
    <property type="component" value="Chromosome"/>
</dbReference>